<dbReference type="EMBL" id="JAMSHJ010000006">
    <property type="protein sequence ID" value="KAI5394435.1"/>
    <property type="molecule type" value="Genomic_DNA"/>
</dbReference>
<accession>A0A9D4W4U0</accession>
<dbReference type="Pfam" id="PF00407">
    <property type="entry name" value="Bet_v_1"/>
    <property type="match status" value="1"/>
</dbReference>
<organism evidence="2 3">
    <name type="scientific">Pisum sativum</name>
    <name type="common">Garden pea</name>
    <name type="synonym">Lathyrus oleraceus</name>
    <dbReference type="NCBI Taxonomy" id="3888"/>
    <lineage>
        <taxon>Eukaryota</taxon>
        <taxon>Viridiplantae</taxon>
        <taxon>Streptophyta</taxon>
        <taxon>Embryophyta</taxon>
        <taxon>Tracheophyta</taxon>
        <taxon>Spermatophyta</taxon>
        <taxon>Magnoliopsida</taxon>
        <taxon>eudicotyledons</taxon>
        <taxon>Gunneridae</taxon>
        <taxon>Pentapetalae</taxon>
        <taxon>rosids</taxon>
        <taxon>fabids</taxon>
        <taxon>Fabales</taxon>
        <taxon>Fabaceae</taxon>
        <taxon>Papilionoideae</taxon>
        <taxon>50 kb inversion clade</taxon>
        <taxon>NPAAA clade</taxon>
        <taxon>Hologalegina</taxon>
        <taxon>IRL clade</taxon>
        <taxon>Fabeae</taxon>
        <taxon>Lathyrus</taxon>
    </lineage>
</organism>
<dbReference type="InterPro" id="IPR000916">
    <property type="entry name" value="Bet_v_I/MLP"/>
</dbReference>
<dbReference type="GO" id="GO:0006952">
    <property type="term" value="P:defense response"/>
    <property type="evidence" value="ECO:0007669"/>
    <property type="project" value="InterPro"/>
</dbReference>
<dbReference type="SMART" id="SM01037">
    <property type="entry name" value="Bet_v_1"/>
    <property type="match status" value="1"/>
</dbReference>
<evidence type="ECO:0000259" key="1">
    <source>
        <dbReference type="SMART" id="SM01037"/>
    </source>
</evidence>
<comment type="caution">
    <text evidence="2">The sequence shown here is derived from an EMBL/GenBank/DDBJ whole genome shotgun (WGS) entry which is preliminary data.</text>
</comment>
<sequence length="182" mass="20762">MSTITYSCILSITTYRVFVKTLESRKMALCGKVSTAYEGEATAAKFYNVFRKQLQFIPNISSEVQGARLLEGEWDKVGAVIHWEYTIDEEEQSAKGKIETIDDENKVITFSLFDGDVSENYKSFKGTLQVMDGEYGGLVRWTFEYEKLKEDITGAVMDFYLDLVAEITKDVDAHLVEEEQQI</sequence>
<dbReference type="PANTHER" id="PTHR31907">
    <property type="entry name" value="MLP-LIKE PROTEIN 423"/>
    <property type="match status" value="1"/>
</dbReference>
<dbReference type="OrthoDB" id="1072116at2759"/>
<gene>
    <name evidence="2" type="ORF">KIW84_061204</name>
</gene>
<keyword evidence="3" id="KW-1185">Reference proteome</keyword>
<proteinExistence type="predicted"/>
<dbReference type="SUPFAM" id="SSF55961">
    <property type="entry name" value="Bet v1-like"/>
    <property type="match status" value="1"/>
</dbReference>
<evidence type="ECO:0000313" key="2">
    <source>
        <dbReference type="EMBL" id="KAI5394435.1"/>
    </source>
</evidence>
<dbReference type="AlphaFoldDB" id="A0A9D4W4U0"/>
<name>A0A9D4W4U0_PEA</name>
<dbReference type="Gramene" id="Psat06G0120400-T1">
    <property type="protein sequence ID" value="KAI5394435.1"/>
    <property type="gene ID" value="KIW84_061204"/>
</dbReference>
<protein>
    <recommendedName>
        <fullName evidence="1">Bet v I/Major latex protein domain-containing protein</fullName>
    </recommendedName>
</protein>
<reference evidence="2 3" key="1">
    <citation type="journal article" date="2022" name="Nat. Genet.">
        <title>Improved pea reference genome and pan-genome highlight genomic features and evolutionary characteristics.</title>
        <authorList>
            <person name="Yang T."/>
            <person name="Liu R."/>
            <person name="Luo Y."/>
            <person name="Hu S."/>
            <person name="Wang D."/>
            <person name="Wang C."/>
            <person name="Pandey M.K."/>
            <person name="Ge S."/>
            <person name="Xu Q."/>
            <person name="Li N."/>
            <person name="Li G."/>
            <person name="Huang Y."/>
            <person name="Saxena R.K."/>
            <person name="Ji Y."/>
            <person name="Li M."/>
            <person name="Yan X."/>
            <person name="He Y."/>
            <person name="Liu Y."/>
            <person name="Wang X."/>
            <person name="Xiang C."/>
            <person name="Varshney R.K."/>
            <person name="Ding H."/>
            <person name="Gao S."/>
            <person name="Zong X."/>
        </authorList>
    </citation>
    <scope>NUCLEOTIDE SEQUENCE [LARGE SCALE GENOMIC DNA]</scope>
    <source>
        <strain evidence="2 3">cv. Zhongwan 6</strain>
    </source>
</reference>
<dbReference type="InterPro" id="IPR023393">
    <property type="entry name" value="START-like_dom_sf"/>
</dbReference>
<dbReference type="InterPro" id="IPR051761">
    <property type="entry name" value="MLP-like_ligand-binding"/>
</dbReference>
<feature type="domain" description="Bet v I/Major latex protein" evidence="1">
    <location>
        <begin position="28"/>
        <end position="178"/>
    </location>
</feature>
<evidence type="ECO:0000313" key="3">
    <source>
        <dbReference type="Proteomes" id="UP001058974"/>
    </source>
</evidence>
<dbReference type="Gene3D" id="3.30.530.20">
    <property type="match status" value="1"/>
</dbReference>
<dbReference type="Proteomes" id="UP001058974">
    <property type="component" value="Chromosome 6"/>
</dbReference>